<feature type="transmembrane region" description="Helical" evidence="1">
    <location>
        <begin position="96"/>
        <end position="118"/>
    </location>
</feature>
<evidence type="ECO:0000313" key="4">
    <source>
        <dbReference type="Proteomes" id="UP000462760"/>
    </source>
</evidence>
<evidence type="ECO:0000313" key="3">
    <source>
        <dbReference type="EMBL" id="MSS42673.1"/>
    </source>
</evidence>
<dbReference type="EMBL" id="VULR01000003">
    <property type="protein sequence ID" value="MSS42673.1"/>
    <property type="molecule type" value="Genomic_DNA"/>
</dbReference>
<comment type="caution">
    <text evidence="3">The sequence shown here is derived from an EMBL/GenBank/DDBJ whole genome shotgun (WGS) entry which is preliminary data.</text>
</comment>
<dbReference type="OrthoDB" id="2912488at2"/>
<feature type="transmembrane region" description="Helical" evidence="1">
    <location>
        <begin position="12"/>
        <end position="29"/>
    </location>
</feature>
<reference evidence="3 4" key="1">
    <citation type="submission" date="2019-08" db="EMBL/GenBank/DDBJ databases">
        <title>In-depth cultivation of the pig gut microbiome towards novel bacterial diversity and tailored functional studies.</title>
        <authorList>
            <person name="Wylensek D."/>
            <person name="Hitch T.C.A."/>
            <person name="Clavel T."/>
        </authorList>
    </citation>
    <scope>NUCLEOTIDE SEQUENCE [LARGE SCALE GENOMIC DNA]</scope>
    <source>
        <strain evidence="3 4">Med78-601-WT-4W-RMD-3</strain>
    </source>
</reference>
<gene>
    <name evidence="3" type="ORF">FYJ27_02845</name>
    <name evidence="2" type="ORF">L0P62_11565</name>
</gene>
<proteinExistence type="predicted"/>
<sequence>MKDISRGSYIKLINLVILLIPMPFLFHYIETSLFTNSSMFAFLGTLLFIVLAGIISVKIKSNFIILISILSNLLSMVLGRMFIISPNESWFNPFGMNFAIIFTGSIILTGILTIRLLASRIFK</sequence>
<keyword evidence="1" id="KW-0472">Membrane</keyword>
<keyword evidence="1" id="KW-1133">Transmembrane helix</keyword>
<keyword evidence="1" id="KW-0812">Transmembrane</keyword>
<dbReference type="EMBL" id="JAKNID010000094">
    <property type="protein sequence ID" value="MCG4566067.1"/>
    <property type="molecule type" value="Genomic_DNA"/>
</dbReference>
<dbReference type="AlphaFoldDB" id="A0A844FF84"/>
<name>A0A844FF84_9FIRM</name>
<dbReference type="RefSeq" id="WP_154482867.1">
    <property type="nucleotide sequence ID" value="NZ_JAHLOA010000016.1"/>
</dbReference>
<dbReference type="Proteomes" id="UP000462760">
    <property type="component" value="Unassembled WGS sequence"/>
</dbReference>
<evidence type="ECO:0000313" key="2">
    <source>
        <dbReference type="EMBL" id="MCG4566067.1"/>
    </source>
</evidence>
<reference evidence="2" key="2">
    <citation type="submission" date="2022-01" db="EMBL/GenBank/DDBJ databases">
        <title>Collection of gut derived symbiotic bacterial strains cultured from healthy donors.</title>
        <authorList>
            <person name="Lin H."/>
            <person name="Kohout C."/>
            <person name="Waligurski E."/>
            <person name="Pamer E.G."/>
        </authorList>
    </citation>
    <scope>NUCLEOTIDE SEQUENCE</scope>
    <source>
        <strain evidence="2">MSK.14.39</strain>
    </source>
</reference>
<evidence type="ECO:0000256" key="1">
    <source>
        <dbReference type="SAM" id="Phobius"/>
    </source>
</evidence>
<feature type="transmembrane region" description="Helical" evidence="1">
    <location>
        <begin position="63"/>
        <end position="84"/>
    </location>
</feature>
<dbReference type="Proteomes" id="UP001108123">
    <property type="component" value="Unassembled WGS sequence"/>
</dbReference>
<accession>A0A844FF84</accession>
<protein>
    <submittedName>
        <fullName evidence="3">Uncharacterized protein</fullName>
    </submittedName>
</protein>
<feature type="transmembrane region" description="Helical" evidence="1">
    <location>
        <begin position="35"/>
        <end position="56"/>
    </location>
</feature>
<keyword evidence="5" id="KW-1185">Reference proteome</keyword>
<organism evidence="3 4">
    <name type="scientific">Anaerosalibacter bizertensis</name>
    <dbReference type="NCBI Taxonomy" id="932217"/>
    <lineage>
        <taxon>Bacteria</taxon>
        <taxon>Bacillati</taxon>
        <taxon>Bacillota</taxon>
        <taxon>Tissierellia</taxon>
        <taxon>Tissierellales</taxon>
        <taxon>Sporanaerobacteraceae</taxon>
        <taxon>Anaerosalibacter</taxon>
    </lineage>
</organism>
<evidence type="ECO:0000313" key="5">
    <source>
        <dbReference type="Proteomes" id="UP001108123"/>
    </source>
</evidence>